<dbReference type="InterPro" id="IPR002052">
    <property type="entry name" value="DNA_methylase_N6_adenine_CS"/>
</dbReference>
<feature type="domain" description="DNA methylase adenine-specific" evidence="2">
    <location>
        <begin position="307"/>
        <end position="598"/>
    </location>
</feature>
<dbReference type="SUPFAM" id="SSF53335">
    <property type="entry name" value="S-adenosyl-L-methionine-dependent methyltransferases"/>
    <property type="match status" value="1"/>
</dbReference>
<dbReference type="GO" id="GO:0003677">
    <property type="term" value="F:DNA binding"/>
    <property type="evidence" value="ECO:0007669"/>
    <property type="project" value="InterPro"/>
</dbReference>
<dbReference type="PRINTS" id="PR00507">
    <property type="entry name" value="N12N6MTFRASE"/>
</dbReference>
<reference evidence="4 5" key="1">
    <citation type="journal article" date="2016" name="Environ. Microbiol.">
        <title>Genomic resolution of a cold subsurface aquifer community provides metabolic insights for novel microbes adapted to high CO concentrations.</title>
        <authorList>
            <person name="Probst A.J."/>
            <person name="Castelle C.J."/>
            <person name="Singh A."/>
            <person name="Brown C.T."/>
            <person name="Anantharaman K."/>
            <person name="Sharon I."/>
            <person name="Hug L.A."/>
            <person name="Burstein D."/>
            <person name="Emerson J.B."/>
            <person name="Thomas B.C."/>
            <person name="Banfield J.F."/>
        </authorList>
    </citation>
    <scope>NUCLEOTIDE SEQUENCE [LARGE SCALE GENOMIC DNA]</scope>
    <source>
        <strain evidence="4">CG1_02_32_51</strain>
    </source>
</reference>
<dbReference type="STRING" id="1805238.AUJ23_01255"/>
<dbReference type="Gene3D" id="3.40.50.150">
    <property type="entry name" value="Vaccinia Virus protein VP39"/>
    <property type="match status" value="1"/>
</dbReference>
<dbReference type="EMBL" id="MNVC01000014">
    <property type="protein sequence ID" value="OIO19930.1"/>
    <property type="molecule type" value="Genomic_DNA"/>
</dbReference>
<keyword evidence="1" id="KW-0680">Restriction system</keyword>
<gene>
    <name evidence="4" type="ORF">AUJ23_01255</name>
</gene>
<comment type="caution">
    <text evidence="4">The sequence shown here is derived from an EMBL/GenBank/DDBJ whole genome shotgun (WGS) entry which is preliminary data.</text>
</comment>
<dbReference type="PANTHER" id="PTHR42998:SF1">
    <property type="entry name" value="TYPE I RESTRICTION ENZYME HINDI METHYLASE SUBUNIT"/>
    <property type="match status" value="1"/>
</dbReference>
<dbReference type="GO" id="GO:0032259">
    <property type="term" value="P:methylation"/>
    <property type="evidence" value="ECO:0007669"/>
    <property type="project" value="InterPro"/>
</dbReference>
<organism evidence="4 5">
    <name type="scientific">Candidatus Magasanikbacteria bacterium CG1_02_32_51</name>
    <dbReference type="NCBI Taxonomy" id="1805238"/>
    <lineage>
        <taxon>Bacteria</taxon>
        <taxon>Candidatus Magasanikiibacteriota</taxon>
    </lineage>
</organism>
<evidence type="ECO:0000256" key="1">
    <source>
        <dbReference type="ARBA" id="ARBA00022747"/>
    </source>
</evidence>
<name>A0A1J4U5Y3_9BACT</name>
<dbReference type="Pfam" id="PF02384">
    <property type="entry name" value="N6_Mtase"/>
    <property type="match status" value="1"/>
</dbReference>
<dbReference type="PROSITE" id="PS00092">
    <property type="entry name" value="N6_MTASE"/>
    <property type="match status" value="1"/>
</dbReference>
<dbReference type="InterPro" id="IPR029464">
    <property type="entry name" value="HSDR_N"/>
</dbReference>
<dbReference type="GO" id="GO:0009307">
    <property type="term" value="P:DNA restriction-modification system"/>
    <property type="evidence" value="ECO:0007669"/>
    <property type="project" value="UniProtKB-KW"/>
</dbReference>
<evidence type="ECO:0000313" key="5">
    <source>
        <dbReference type="Proteomes" id="UP000181941"/>
    </source>
</evidence>
<evidence type="ECO:0000259" key="2">
    <source>
        <dbReference type="Pfam" id="PF02384"/>
    </source>
</evidence>
<dbReference type="Proteomes" id="UP000181941">
    <property type="component" value="Unassembled WGS sequence"/>
</dbReference>
<evidence type="ECO:0000313" key="4">
    <source>
        <dbReference type="EMBL" id="OIO19930.1"/>
    </source>
</evidence>
<evidence type="ECO:0000259" key="3">
    <source>
        <dbReference type="Pfam" id="PF13588"/>
    </source>
</evidence>
<feature type="domain" description="Type I restriction enzyme R protein N-terminal" evidence="3">
    <location>
        <begin position="63"/>
        <end position="173"/>
    </location>
</feature>
<dbReference type="AlphaFoldDB" id="A0A1J4U5Y3"/>
<dbReference type="InterPro" id="IPR052916">
    <property type="entry name" value="Type-I_RE_MTase_Subunit"/>
</dbReference>
<dbReference type="InterPro" id="IPR029063">
    <property type="entry name" value="SAM-dependent_MTases_sf"/>
</dbReference>
<accession>A0A1J4U5Y3</accession>
<dbReference type="Pfam" id="PF13588">
    <property type="entry name" value="HSDR_N_2"/>
    <property type="match status" value="1"/>
</dbReference>
<sequence>MDITQQILNKIFKNPEQDLLMFDDPLSKLDIYEKDEGKYYVKSISKMEEEKLVYTEKTGKSAPEEIVRQLYLLELTKKYKYPKAHIELEKIVQFGREKNDNKRADIVVYTDETWQTIKMIIEVKAPNAENDIQQLKSYLNAEGSPIGVALNGKYQLILFRPYPKDFDTLDQIPAYGEDVADVLQKRKTLKDLHEQDLKIIIKTLEELVLANSGFDSFDEIFKLIYAKLYDEKEAISRNGEELYFRKSPTGKPEDTMKVINDLFEDAKKEWPEIFEKTDKIKLSPEHLSICVGELQDVRLFGSNLRIIDEAFEYLLPDVAKGKKGQYFTPRIVIDMCVQMMNPKKKEYVIDTACGSAGFLVHAMQYVAKNENLSKTGMKDYAMRYLFGIDFDEKSTKISRAIMVIAGDGKSHIYKTTSLDTKEWPERFKAELRDYDLVQEYDDYIKTNDNKENLKELKFDVLLANPPFAGEVKEKHLLSQYVLGKNAKGKMQKSVDRHLLFIEKNLDFVKVGGRLAVVLPQGIFNNTSEEYVRKYIMQKARILAVVGLHGNSFKPHTGTKTSVIFLQKWNENEVDAGGSPTVKDYPIFFATQKQSFKDNSGDYIFEKEADGSIVKDTDGNPKYLCDLDEIADAFVAWGKEQKLDFLN</sequence>
<dbReference type="GO" id="GO:0008170">
    <property type="term" value="F:N-methyltransferase activity"/>
    <property type="evidence" value="ECO:0007669"/>
    <property type="project" value="InterPro"/>
</dbReference>
<protein>
    <submittedName>
        <fullName evidence="4">Uncharacterized protein</fullName>
    </submittedName>
</protein>
<dbReference type="PANTHER" id="PTHR42998">
    <property type="entry name" value="TYPE I RESTRICTION ENZYME HINDVIIP M PROTEIN-RELATED"/>
    <property type="match status" value="1"/>
</dbReference>
<proteinExistence type="predicted"/>
<dbReference type="InterPro" id="IPR003356">
    <property type="entry name" value="DNA_methylase_A-5"/>
</dbReference>